<dbReference type="SUPFAM" id="SSF46689">
    <property type="entry name" value="Homeodomain-like"/>
    <property type="match status" value="1"/>
</dbReference>
<dbReference type="Pfam" id="PF13921">
    <property type="entry name" value="Myb_DNA-bind_6"/>
    <property type="match status" value="1"/>
</dbReference>
<dbReference type="RefSeq" id="XP_016243217.1">
    <property type="nucleotide sequence ID" value="XM_016398655.1"/>
</dbReference>
<evidence type="ECO:0000313" key="4">
    <source>
        <dbReference type="Proteomes" id="UP000054466"/>
    </source>
</evidence>
<accession>A0A0D1Z624</accession>
<dbReference type="HOGENOM" id="CLU_088027_0_0_1"/>
<dbReference type="InterPro" id="IPR009057">
    <property type="entry name" value="Homeodomain-like_sf"/>
</dbReference>
<reference evidence="3 4" key="1">
    <citation type="submission" date="2015-01" db="EMBL/GenBank/DDBJ databases">
        <title>The Genome Sequence of Cladophialophora immunda CBS83496.</title>
        <authorList>
            <consortium name="The Broad Institute Genomics Platform"/>
            <person name="Cuomo C."/>
            <person name="de Hoog S."/>
            <person name="Gorbushina A."/>
            <person name="Stielow B."/>
            <person name="Teixiera M."/>
            <person name="Abouelleil A."/>
            <person name="Chapman S.B."/>
            <person name="Priest M."/>
            <person name="Young S.K."/>
            <person name="Wortman J."/>
            <person name="Nusbaum C."/>
            <person name="Birren B."/>
        </authorList>
    </citation>
    <scope>NUCLEOTIDE SEQUENCE [LARGE SCALE GENOMIC DNA]</scope>
    <source>
        <strain evidence="3 4">CBS 83496</strain>
    </source>
</reference>
<gene>
    <name evidence="3" type="ORF">PV07_11236</name>
</gene>
<dbReference type="Gene3D" id="1.10.10.60">
    <property type="entry name" value="Homeodomain-like"/>
    <property type="match status" value="1"/>
</dbReference>
<feature type="region of interest" description="Disordered" evidence="1">
    <location>
        <begin position="183"/>
        <end position="268"/>
    </location>
</feature>
<proteinExistence type="predicted"/>
<feature type="compositionally biased region" description="Polar residues" evidence="1">
    <location>
        <begin position="242"/>
        <end position="251"/>
    </location>
</feature>
<organism evidence="3 4">
    <name type="scientific">Cladophialophora immunda</name>
    <dbReference type="NCBI Taxonomy" id="569365"/>
    <lineage>
        <taxon>Eukaryota</taxon>
        <taxon>Fungi</taxon>
        <taxon>Dikarya</taxon>
        <taxon>Ascomycota</taxon>
        <taxon>Pezizomycotina</taxon>
        <taxon>Eurotiomycetes</taxon>
        <taxon>Chaetothyriomycetidae</taxon>
        <taxon>Chaetothyriales</taxon>
        <taxon>Herpotrichiellaceae</taxon>
        <taxon>Cladophialophora</taxon>
    </lineage>
</organism>
<dbReference type="VEuPathDB" id="FungiDB:PV07_11236"/>
<evidence type="ECO:0000256" key="1">
    <source>
        <dbReference type="SAM" id="MobiDB-lite"/>
    </source>
</evidence>
<dbReference type="STRING" id="569365.A0A0D1Z624"/>
<evidence type="ECO:0000259" key="2">
    <source>
        <dbReference type="PROSITE" id="PS50090"/>
    </source>
</evidence>
<sequence length="268" mass="30498">MPKQPSIARRVQRPVPYSLRTPTTMVTSMPPTMAPWNPPPMHSLHYADHSLQYGQQQMMSNYLQSVPNSMPPVPHMQREVIPRPGQSGPWNGEEDNILLDAKGRGLSWEEIHRRYFPNKSANACRKRHERVLAKMRDTDWDEARIQRVTDAYNRHRHSIWLPLCKELGESMSDVEKVMFQQGLRNLRNPSRPSHARNRSRASSGQGGVSDYERGSSLDEQYDHTDDSGISLGNTVHSRRASEITTGLSTESLPPVNRLLSETGYGYTA</sequence>
<dbReference type="PROSITE" id="PS50090">
    <property type="entry name" value="MYB_LIKE"/>
    <property type="match status" value="1"/>
</dbReference>
<feature type="compositionally biased region" description="Basic and acidic residues" evidence="1">
    <location>
        <begin position="210"/>
        <end position="226"/>
    </location>
</feature>
<name>A0A0D1Z624_9EURO</name>
<protein>
    <recommendedName>
        <fullName evidence="2">Myb-like domain-containing protein</fullName>
    </recommendedName>
</protein>
<dbReference type="GeneID" id="27350430"/>
<keyword evidence="4" id="KW-1185">Reference proteome</keyword>
<dbReference type="InterPro" id="IPR001005">
    <property type="entry name" value="SANT/Myb"/>
</dbReference>
<dbReference type="Proteomes" id="UP000054466">
    <property type="component" value="Unassembled WGS sequence"/>
</dbReference>
<dbReference type="EMBL" id="KN847046">
    <property type="protein sequence ID" value="KIW23001.1"/>
    <property type="molecule type" value="Genomic_DNA"/>
</dbReference>
<feature type="domain" description="Myb-like" evidence="2">
    <location>
        <begin position="88"/>
        <end position="132"/>
    </location>
</feature>
<dbReference type="OrthoDB" id="4151352at2759"/>
<evidence type="ECO:0000313" key="3">
    <source>
        <dbReference type="EMBL" id="KIW23001.1"/>
    </source>
</evidence>
<dbReference type="CDD" id="cd00167">
    <property type="entry name" value="SANT"/>
    <property type="match status" value="1"/>
</dbReference>
<dbReference type="AlphaFoldDB" id="A0A0D1Z624"/>